<reference evidence="8" key="1">
    <citation type="journal article" date="2019" name="Int. J. Syst. Evol. Microbiol.">
        <title>The Global Catalogue of Microorganisms (GCM) 10K type strain sequencing project: providing services to taxonomists for standard genome sequencing and annotation.</title>
        <authorList>
            <consortium name="The Broad Institute Genomics Platform"/>
            <consortium name="The Broad Institute Genome Sequencing Center for Infectious Disease"/>
            <person name="Wu L."/>
            <person name="Ma J."/>
        </authorList>
    </citation>
    <scope>NUCLEOTIDE SEQUENCE [LARGE SCALE GENOMIC DNA]</scope>
    <source>
        <strain evidence="8">JCM 15481</strain>
    </source>
</reference>
<dbReference type="Proteomes" id="UP001500443">
    <property type="component" value="Unassembled WGS sequence"/>
</dbReference>
<evidence type="ECO:0000256" key="4">
    <source>
        <dbReference type="ARBA" id="ARBA00022989"/>
    </source>
</evidence>
<accession>A0ABP5K6V6</accession>
<dbReference type="Pfam" id="PF07690">
    <property type="entry name" value="MFS_1"/>
    <property type="match status" value="1"/>
</dbReference>
<proteinExistence type="predicted"/>
<evidence type="ECO:0000256" key="6">
    <source>
        <dbReference type="SAM" id="Phobius"/>
    </source>
</evidence>
<dbReference type="RefSeq" id="WP_344290601.1">
    <property type="nucleotide sequence ID" value="NZ_BAAAPF010000090.1"/>
</dbReference>
<keyword evidence="8" id="KW-1185">Reference proteome</keyword>
<keyword evidence="4 6" id="KW-1133">Transmembrane helix</keyword>
<dbReference type="InterPro" id="IPR036259">
    <property type="entry name" value="MFS_trans_sf"/>
</dbReference>
<sequence>MGVAPRPQGLGGGFGRLWTAAVVSRFGDALRGAALPLLAVELTDSALLVSLVTACGFLPWLLFGLLGGVLADRVDQRRAMWTVDVLRGLLMAAFALAVWLDRAGIALLLVLAFALTTLQTVFDNAATALLPAVVPPAALGTANGRLLAGQEAVHRFAGTPLVPVLVGAGAAVPYAVDAATYLLAAVLVAGLPARPRPAAPRPRASPYGLRARGHPLLRHDVAEGLGTLWRDPVLRGVCAATVVANAGVGALVATLVLHLTGWLGAGTTGYALALTAYGAGSVAGGVTAGRVAAALGTPRTLVCAGLAQAGCLTAFGTVRSLPAAGAALAVLGFAGMLWNATEVTVLQRRSPAGAIGRVSAAFRTLSVSVVPLGAVLGGVLAGSLGRNTSALAAAVLVALGTAALGPAARSGIN</sequence>
<keyword evidence="3 6" id="KW-0812">Transmembrane</keyword>
<evidence type="ECO:0000256" key="3">
    <source>
        <dbReference type="ARBA" id="ARBA00022692"/>
    </source>
</evidence>
<comment type="caution">
    <text evidence="7">The sequence shown here is derived from an EMBL/GenBank/DDBJ whole genome shotgun (WGS) entry which is preliminary data.</text>
</comment>
<feature type="transmembrane region" description="Helical" evidence="6">
    <location>
        <begin position="361"/>
        <end position="384"/>
    </location>
</feature>
<organism evidence="7 8">
    <name type="scientific">Streptomyces synnematoformans</name>
    <dbReference type="NCBI Taxonomy" id="415721"/>
    <lineage>
        <taxon>Bacteria</taxon>
        <taxon>Bacillati</taxon>
        <taxon>Actinomycetota</taxon>
        <taxon>Actinomycetes</taxon>
        <taxon>Kitasatosporales</taxon>
        <taxon>Streptomycetaceae</taxon>
        <taxon>Streptomyces</taxon>
    </lineage>
</organism>
<keyword evidence="2" id="KW-1003">Cell membrane</keyword>
<feature type="transmembrane region" description="Helical" evidence="6">
    <location>
        <begin position="237"/>
        <end position="257"/>
    </location>
</feature>
<evidence type="ECO:0000256" key="2">
    <source>
        <dbReference type="ARBA" id="ARBA00022475"/>
    </source>
</evidence>
<dbReference type="PANTHER" id="PTHR23513:SF6">
    <property type="entry name" value="MAJOR FACILITATOR SUPERFAMILY ASSOCIATED DOMAIN-CONTAINING PROTEIN"/>
    <property type="match status" value="1"/>
</dbReference>
<evidence type="ECO:0000313" key="8">
    <source>
        <dbReference type="Proteomes" id="UP001500443"/>
    </source>
</evidence>
<feature type="transmembrane region" description="Helical" evidence="6">
    <location>
        <begin position="390"/>
        <end position="408"/>
    </location>
</feature>
<evidence type="ECO:0000313" key="7">
    <source>
        <dbReference type="EMBL" id="GAA2125568.1"/>
    </source>
</evidence>
<feature type="transmembrane region" description="Helical" evidence="6">
    <location>
        <begin position="323"/>
        <end position="340"/>
    </location>
</feature>
<dbReference type="EMBL" id="BAAAPF010000090">
    <property type="protein sequence ID" value="GAA2125568.1"/>
    <property type="molecule type" value="Genomic_DNA"/>
</dbReference>
<keyword evidence="5 6" id="KW-0472">Membrane</keyword>
<feature type="transmembrane region" description="Helical" evidence="6">
    <location>
        <begin position="300"/>
        <end position="317"/>
    </location>
</feature>
<name>A0ABP5K6V6_9ACTN</name>
<dbReference type="PANTHER" id="PTHR23513">
    <property type="entry name" value="INTEGRAL MEMBRANE EFFLUX PROTEIN-RELATED"/>
    <property type="match status" value="1"/>
</dbReference>
<dbReference type="SUPFAM" id="SSF103473">
    <property type="entry name" value="MFS general substrate transporter"/>
    <property type="match status" value="1"/>
</dbReference>
<dbReference type="InterPro" id="IPR011701">
    <property type="entry name" value="MFS"/>
</dbReference>
<comment type="subcellular location">
    <subcellularLocation>
        <location evidence="1">Cell membrane</location>
        <topology evidence="1">Multi-pass membrane protein</topology>
    </subcellularLocation>
</comment>
<feature type="transmembrane region" description="Helical" evidence="6">
    <location>
        <begin position="46"/>
        <end position="71"/>
    </location>
</feature>
<feature type="transmembrane region" description="Helical" evidence="6">
    <location>
        <begin position="171"/>
        <end position="193"/>
    </location>
</feature>
<gene>
    <name evidence="7" type="ORF">GCM10009802_31080</name>
</gene>
<feature type="transmembrane region" description="Helical" evidence="6">
    <location>
        <begin position="92"/>
        <end position="115"/>
    </location>
</feature>
<evidence type="ECO:0000256" key="1">
    <source>
        <dbReference type="ARBA" id="ARBA00004651"/>
    </source>
</evidence>
<protein>
    <submittedName>
        <fullName evidence="7">MFS transporter</fullName>
    </submittedName>
</protein>
<dbReference type="Gene3D" id="1.20.1250.20">
    <property type="entry name" value="MFS general substrate transporter like domains"/>
    <property type="match status" value="1"/>
</dbReference>
<evidence type="ECO:0000256" key="5">
    <source>
        <dbReference type="ARBA" id="ARBA00023136"/>
    </source>
</evidence>
<dbReference type="CDD" id="cd06173">
    <property type="entry name" value="MFS_MefA_like"/>
    <property type="match status" value="1"/>
</dbReference>
<feature type="transmembrane region" description="Helical" evidence="6">
    <location>
        <begin position="269"/>
        <end position="288"/>
    </location>
</feature>